<organism evidence="1 2">
    <name type="scientific">Mucilaginibacter roseus</name>
    <dbReference type="NCBI Taxonomy" id="1528868"/>
    <lineage>
        <taxon>Bacteria</taxon>
        <taxon>Pseudomonadati</taxon>
        <taxon>Bacteroidota</taxon>
        <taxon>Sphingobacteriia</taxon>
        <taxon>Sphingobacteriales</taxon>
        <taxon>Sphingobacteriaceae</taxon>
        <taxon>Mucilaginibacter</taxon>
    </lineage>
</organism>
<evidence type="ECO:0008006" key="3">
    <source>
        <dbReference type="Google" id="ProtNLM"/>
    </source>
</evidence>
<keyword evidence="2" id="KW-1185">Reference proteome</keyword>
<accession>A0ABS8U701</accession>
<comment type="caution">
    <text evidence="1">The sequence shown here is derived from an EMBL/GenBank/DDBJ whole genome shotgun (WGS) entry which is preliminary data.</text>
</comment>
<proteinExistence type="predicted"/>
<gene>
    <name evidence="1" type="ORF">LT679_12465</name>
</gene>
<dbReference type="SUPFAM" id="SSF52047">
    <property type="entry name" value="RNI-like"/>
    <property type="match status" value="1"/>
</dbReference>
<dbReference type="RefSeq" id="WP_232177922.1">
    <property type="nucleotide sequence ID" value="NZ_JAJPWV010000003.1"/>
</dbReference>
<dbReference type="Proteomes" id="UP001199919">
    <property type="component" value="Unassembled WGS sequence"/>
</dbReference>
<name>A0ABS8U701_9SPHI</name>
<dbReference type="InterPro" id="IPR032675">
    <property type="entry name" value="LRR_dom_sf"/>
</dbReference>
<evidence type="ECO:0000313" key="2">
    <source>
        <dbReference type="Proteomes" id="UP001199919"/>
    </source>
</evidence>
<dbReference type="Gene3D" id="3.80.10.10">
    <property type="entry name" value="Ribonuclease Inhibitor"/>
    <property type="match status" value="1"/>
</dbReference>
<evidence type="ECO:0000313" key="1">
    <source>
        <dbReference type="EMBL" id="MCD8741421.1"/>
    </source>
</evidence>
<reference evidence="1 2" key="1">
    <citation type="submission" date="2021-12" db="EMBL/GenBank/DDBJ databases">
        <title>Mucilaginibacter roseus genome.</title>
        <authorList>
            <person name="Ferreira J.R."/>
            <person name="Newman J.D."/>
        </authorList>
    </citation>
    <scope>NUCLEOTIDE SEQUENCE [LARGE SCALE GENOMIC DNA]</scope>
    <source>
        <strain evidence="1 2">LMG 28454</strain>
    </source>
</reference>
<protein>
    <recommendedName>
        <fullName evidence="3">Leucine-rich repeat domain-containing protein</fullName>
    </recommendedName>
</protein>
<sequence length="165" mass="19107">MEFEHLKPTANFKHYEKYADFVKLAEADTQLTFLPNDIQGLYIENGENTYQGPWGGDVDIAYGAHYFKYLDKITHLIELEDVKLIGLYVSKLPESFLNLKKLHTLDICFAKKTNVDDVIRILESMPSLKHLDINHSRLSTRQRKQINKALSKKGVLVNDYIYLSD</sequence>
<dbReference type="EMBL" id="JAJPWV010000003">
    <property type="protein sequence ID" value="MCD8741421.1"/>
    <property type="molecule type" value="Genomic_DNA"/>
</dbReference>